<keyword evidence="3" id="KW-0472">Membrane</keyword>
<proteinExistence type="predicted"/>
<dbReference type="RefSeq" id="WP_165642123.1">
    <property type="nucleotide sequence ID" value="NZ_JAAITT010000020.1"/>
</dbReference>
<dbReference type="SUPFAM" id="SSF52540">
    <property type="entry name" value="P-loop containing nucleoside triphosphate hydrolases"/>
    <property type="match status" value="1"/>
</dbReference>
<evidence type="ECO:0000256" key="1">
    <source>
        <dbReference type="ARBA" id="ARBA00022741"/>
    </source>
</evidence>
<dbReference type="PANTHER" id="PTHR32309">
    <property type="entry name" value="TYROSINE-PROTEIN KINASE"/>
    <property type="match status" value="1"/>
</dbReference>
<keyword evidence="6" id="KW-1185">Reference proteome</keyword>
<protein>
    <submittedName>
        <fullName evidence="4">AAA family ATPase</fullName>
    </submittedName>
</protein>
<evidence type="ECO:0000313" key="5">
    <source>
        <dbReference type="EMBL" id="NSJ49914.1"/>
    </source>
</evidence>
<reference evidence="4" key="3">
    <citation type="submission" date="2022-01" db="EMBL/GenBank/DDBJ databases">
        <title>Collection of gut derived symbiotic bacterial strains cultured from healthy donors.</title>
        <authorList>
            <person name="Lin H."/>
            <person name="Kohout C."/>
            <person name="Waligurski E."/>
            <person name="Pamer E.G."/>
        </authorList>
    </citation>
    <scope>NUCLEOTIDE SEQUENCE</scope>
    <source>
        <strain evidence="4">DFI.6.55</strain>
    </source>
</reference>
<evidence type="ECO:0000256" key="2">
    <source>
        <dbReference type="ARBA" id="ARBA00022840"/>
    </source>
</evidence>
<evidence type="ECO:0000313" key="4">
    <source>
        <dbReference type="EMBL" id="MCG4748168.1"/>
    </source>
</evidence>
<dbReference type="Proteomes" id="UP000669239">
    <property type="component" value="Unassembled WGS sequence"/>
</dbReference>
<dbReference type="EMBL" id="JAKNGE010000033">
    <property type="protein sequence ID" value="MCG4748168.1"/>
    <property type="molecule type" value="Genomic_DNA"/>
</dbReference>
<dbReference type="Pfam" id="PF10609">
    <property type="entry name" value="ParA"/>
    <property type="match status" value="1"/>
</dbReference>
<dbReference type="EMBL" id="JAAITT010000020">
    <property type="protein sequence ID" value="NSJ49914.1"/>
    <property type="molecule type" value="Genomic_DNA"/>
</dbReference>
<dbReference type="AlphaFoldDB" id="A0AAW5BW05"/>
<gene>
    <name evidence="5" type="ORF">G5B36_14560</name>
    <name evidence="4" type="ORF">L0N08_22360</name>
</gene>
<dbReference type="PANTHER" id="PTHR32309:SF31">
    <property type="entry name" value="CAPSULAR EXOPOLYSACCHARIDE FAMILY"/>
    <property type="match status" value="1"/>
</dbReference>
<comment type="caution">
    <text evidence="4">The sequence shown here is derived from an EMBL/GenBank/DDBJ whole genome shotgun (WGS) entry which is preliminary data.</text>
</comment>
<dbReference type="Proteomes" id="UP001299608">
    <property type="component" value="Unassembled WGS sequence"/>
</dbReference>
<accession>A0AAW5BW05</accession>
<dbReference type="Gene3D" id="3.40.50.300">
    <property type="entry name" value="P-loop containing nucleotide triphosphate hydrolases"/>
    <property type="match status" value="1"/>
</dbReference>
<keyword evidence="3" id="KW-1133">Transmembrane helix</keyword>
<organism evidence="4 7">
    <name type="scientific">Enterocloster aldenensis</name>
    <dbReference type="NCBI Taxonomy" id="358742"/>
    <lineage>
        <taxon>Bacteria</taxon>
        <taxon>Bacillati</taxon>
        <taxon>Bacillota</taxon>
        <taxon>Clostridia</taxon>
        <taxon>Lachnospirales</taxon>
        <taxon>Lachnospiraceae</taxon>
        <taxon>Enterocloster</taxon>
    </lineage>
</organism>
<dbReference type="GO" id="GO:0005524">
    <property type="term" value="F:ATP binding"/>
    <property type="evidence" value="ECO:0007669"/>
    <property type="project" value="UniProtKB-KW"/>
</dbReference>
<feature type="transmembrane region" description="Helical" evidence="3">
    <location>
        <begin position="22"/>
        <end position="42"/>
    </location>
</feature>
<dbReference type="InterPro" id="IPR050445">
    <property type="entry name" value="Bact_polysacc_biosynth/exp"/>
</dbReference>
<reference evidence="5" key="2">
    <citation type="submission" date="2020-02" db="EMBL/GenBank/DDBJ databases">
        <authorList>
            <person name="Littmann E."/>
            <person name="Sorbara M."/>
        </authorList>
    </citation>
    <scope>NUCLEOTIDE SEQUENCE</scope>
    <source>
        <strain evidence="5">MSK.1.17</strain>
    </source>
</reference>
<evidence type="ECO:0000313" key="6">
    <source>
        <dbReference type="Proteomes" id="UP000669239"/>
    </source>
</evidence>
<keyword evidence="2" id="KW-0067">ATP-binding</keyword>
<keyword evidence="3" id="KW-0812">Transmembrane</keyword>
<evidence type="ECO:0000313" key="7">
    <source>
        <dbReference type="Proteomes" id="UP001299608"/>
    </source>
</evidence>
<evidence type="ECO:0000256" key="3">
    <source>
        <dbReference type="SAM" id="Phobius"/>
    </source>
</evidence>
<dbReference type="InterPro" id="IPR033756">
    <property type="entry name" value="YlxH/NBP35"/>
</dbReference>
<sequence>MQDTNDEIEIYIPDLLHSIWDLRWIILFLMVLGALAGTALSLDGGTTYETRASMIVNARNTNDVYQNGTPVPKNEDIQLARNLVKTVQLLATSNRVLELVPDTDEYRDISLEQLKSGINVTIEDDTSFMQLTLHWENPHEAVDLLNRLMKVLPDVMLEVMDIGSVSVIDTPGQATGVPSASFRNTAIGTAAGLLLGCVLGTVYYLFVPKIRNNSSLEALGLDIIGEIPYIDSKKETADGYLDNKNLPQEYQVAYGRMAAVFRYLTEKENQQVIAVTSSVPGEGKSTVAYNLSLRLTELGCKVLLLDFDFKKGVLYQLARNHKPKDGDKRTQPRTGENLRQQVERMYNGIYTIQGFNQENIFHADNQVFPTIRAIKDTYNYIIIDTPPVGTLSDVQQMRGLMDCVLLVVRQDCVLRSSVEESLEFLKKSGIAVAGGILNCKTGIMGGGLKRRRGRNGPPL</sequence>
<name>A0AAW5BW05_9FIRM</name>
<reference evidence="5 6" key="1">
    <citation type="journal article" date="2020" name="Cell Host Microbe">
        <title>Functional and Genomic Variation between Human-Derived Isolates of Lachnospiraceae Reveals Inter- and Intra-Species Diversity.</title>
        <authorList>
            <person name="Sorbara M.T."/>
            <person name="Littmann E.R."/>
            <person name="Fontana E."/>
            <person name="Moody T.U."/>
            <person name="Kohout C.E."/>
            <person name="Gjonbalaj M."/>
            <person name="Eaton V."/>
            <person name="Seok R."/>
            <person name="Leiner I.M."/>
            <person name="Pamer E.G."/>
        </authorList>
    </citation>
    <scope>NUCLEOTIDE SEQUENCE [LARGE SCALE GENOMIC DNA]</scope>
    <source>
        <strain evidence="5 6">MSK.1.17</strain>
    </source>
</reference>
<keyword evidence="1" id="KW-0547">Nucleotide-binding</keyword>
<feature type="transmembrane region" description="Helical" evidence="3">
    <location>
        <begin position="186"/>
        <end position="206"/>
    </location>
</feature>
<dbReference type="InterPro" id="IPR027417">
    <property type="entry name" value="P-loop_NTPase"/>
</dbReference>